<dbReference type="EMBL" id="LAZR01002524">
    <property type="protein sequence ID" value="KKN28934.1"/>
    <property type="molecule type" value="Genomic_DNA"/>
</dbReference>
<organism evidence="1">
    <name type="scientific">marine sediment metagenome</name>
    <dbReference type="NCBI Taxonomy" id="412755"/>
    <lineage>
        <taxon>unclassified sequences</taxon>
        <taxon>metagenomes</taxon>
        <taxon>ecological metagenomes</taxon>
    </lineage>
</organism>
<reference evidence="1" key="1">
    <citation type="journal article" date="2015" name="Nature">
        <title>Complex archaea that bridge the gap between prokaryotes and eukaryotes.</title>
        <authorList>
            <person name="Spang A."/>
            <person name="Saw J.H."/>
            <person name="Jorgensen S.L."/>
            <person name="Zaremba-Niedzwiedzka K."/>
            <person name="Martijn J."/>
            <person name="Lind A.E."/>
            <person name="van Eijk R."/>
            <person name="Schleper C."/>
            <person name="Guy L."/>
            <person name="Ettema T.J."/>
        </authorList>
    </citation>
    <scope>NUCLEOTIDE SEQUENCE</scope>
</reference>
<accession>A0A0F9PFL6</accession>
<sequence length="164" mass="17875">MTWISPDTALQTGIDIPWNEASIGNVKDDNTATYAYAGPLTPESGTKNIEMGLSTAINCDKIRIWGVALDEESEPDLPYIYLSIYHDGGWDNIFEGLINESAWTTIQLGGNYLLPAGAVARVFFHNPSLNITIPEVQFNEFDFNQLAVRPLVGGSLAAGKRGLV</sequence>
<gene>
    <name evidence="1" type="ORF">LCGC14_0849320</name>
</gene>
<protein>
    <submittedName>
        <fullName evidence="1">Uncharacterized protein</fullName>
    </submittedName>
</protein>
<dbReference type="AlphaFoldDB" id="A0A0F9PFL6"/>
<name>A0A0F9PFL6_9ZZZZ</name>
<evidence type="ECO:0000313" key="1">
    <source>
        <dbReference type="EMBL" id="KKN28934.1"/>
    </source>
</evidence>
<proteinExistence type="predicted"/>
<comment type="caution">
    <text evidence="1">The sequence shown here is derived from an EMBL/GenBank/DDBJ whole genome shotgun (WGS) entry which is preliminary data.</text>
</comment>